<evidence type="ECO:0000259" key="14">
    <source>
        <dbReference type="Pfam" id="PF13145"/>
    </source>
</evidence>
<dbReference type="OrthoDB" id="9768393at2"/>
<dbReference type="AlphaFoldDB" id="A0A1N7G8J7"/>
<evidence type="ECO:0000256" key="4">
    <source>
        <dbReference type="ARBA" id="ARBA00022519"/>
    </source>
</evidence>
<organism evidence="15 16">
    <name type="scientific">Roseovarius nanhaiticus</name>
    <dbReference type="NCBI Taxonomy" id="573024"/>
    <lineage>
        <taxon>Bacteria</taxon>
        <taxon>Pseudomonadati</taxon>
        <taxon>Pseudomonadota</taxon>
        <taxon>Alphaproteobacteria</taxon>
        <taxon>Rhodobacterales</taxon>
        <taxon>Roseobacteraceae</taxon>
        <taxon>Roseovarius</taxon>
    </lineage>
</organism>
<evidence type="ECO:0000256" key="12">
    <source>
        <dbReference type="ARBA" id="ARBA00040743"/>
    </source>
</evidence>
<keyword evidence="7" id="KW-0472">Membrane</keyword>
<keyword evidence="16" id="KW-1185">Reference proteome</keyword>
<evidence type="ECO:0000256" key="11">
    <source>
        <dbReference type="ARBA" id="ARBA00038408"/>
    </source>
</evidence>
<keyword evidence="6" id="KW-1133">Transmembrane helix</keyword>
<keyword evidence="5" id="KW-0812">Transmembrane</keyword>
<keyword evidence="3" id="KW-1003">Cell membrane</keyword>
<evidence type="ECO:0000256" key="6">
    <source>
        <dbReference type="ARBA" id="ARBA00022989"/>
    </source>
</evidence>
<dbReference type="GO" id="GO:0003755">
    <property type="term" value="F:peptidyl-prolyl cis-trans isomerase activity"/>
    <property type="evidence" value="ECO:0007669"/>
    <property type="project" value="InterPro"/>
</dbReference>
<evidence type="ECO:0000313" key="16">
    <source>
        <dbReference type="Proteomes" id="UP000186019"/>
    </source>
</evidence>
<evidence type="ECO:0000313" key="15">
    <source>
        <dbReference type="EMBL" id="SIS08910.1"/>
    </source>
</evidence>
<evidence type="ECO:0000256" key="9">
    <source>
        <dbReference type="ARBA" id="ARBA00030642"/>
    </source>
</evidence>
<dbReference type="EMBL" id="FTNV01000001">
    <property type="protein sequence ID" value="SIS08910.1"/>
    <property type="molecule type" value="Genomic_DNA"/>
</dbReference>
<dbReference type="InterPro" id="IPR027304">
    <property type="entry name" value="Trigger_fact/SurA_dom_sf"/>
</dbReference>
<dbReference type="GO" id="GO:0005886">
    <property type="term" value="C:plasma membrane"/>
    <property type="evidence" value="ECO:0007669"/>
    <property type="project" value="UniProtKB-SubCell"/>
</dbReference>
<gene>
    <name evidence="15" type="ORF">SAMN05421666_1778</name>
</gene>
<evidence type="ECO:0000256" key="2">
    <source>
        <dbReference type="ARBA" id="ARBA00018370"/>
    </source>
</evidence>
<dbReference type="Gene3D" id="1.10.4030.10">
    <property type="entry name" value="Porin chaperone SurA, peptide-binding domain"/>
    <property type="match status" value="1"/>
</dbReference>
<comment type="similarity">
    <text evidence="11">Belongs to the PpiD chaperone family.</text>
</comment>
<dbReference type="Proteomes" id="UP000186019">
    <property type="component" value="Unassembled WGS sequence"/>
</dbReference>
<proteinExistence type="inferred from homology"/>
<keyword evidence="8" id="KW-0143">Chaperone</keyword>
<dbReference type="PANTHER" id="PTHR47529:SF1">
    <property type="entry name" value="PERIPLASMIC CHAPERONE PPID"/>
    <property type="match status" value="1"/>
</dbReference>
<accession>A0A1N7G8J7</accession>
<dbReference type="Pfam" id="PF13624">
    <property type="entry name" value="SurA_N_3"/>
    <property type="match status" value="1"/>
</dbReference>
<comment type="subcellular location">
    <subcellularLocation>
        <location evidence="1">Cell inner membrane</location>
        <topology evidence="1">Single-pass type II membrane protein</topology>
        <orientation evidence="1">Periplasmic side</orientation>
    </subcellularLocation>
</comment>
<protein>
    <recommendedName>
        <fullName evidence="2">Parvulin-like PPIase</fullName>
    </recommendedName>
    <alternativeName>
        <fullName evidence="9">Peptidyl-prolyl cis-trans isomerase plp</fullName>
    </alternativeName>
    <alternativeName>
        <fullName evidence="12">Periplasmic chaperone PpiD</fullName>
    </alternativeName>
    <alternativeName>
        <fullName evidence="13">Periplasmic folding chaperone</fullName>
    </alternativeName>
    <alternativeName>
        <fullName evidence="10">Rotamase plp</fullName>
    </alternativeName>
</protein>
<evidence type="ECO:0000256" key="8">
    <source>
        <dbReference type="ARBA" id="ARBA00023186"/>
    </source>
</evidence>
<evidence type="ECO:0000256" key="3">
    <source>
        <dbReference type="ARBA" id="ARBA00022475"/>
    </source>
</evidence>
<evidence type="ECO:0000256" key="13">
    <source>
        <dbReference type="ARBA" id="ARBA00042775"/>
    </source>
</evidence>
<sequence length="613" mass="65724">MRSSSISKSAMWVLMGLLILGLGGFGVTNLGGNITRIGTVGDTEIGINDYARALRQEVNAVVAETGRPLPFSEAQAQGLPQQVLSRLVSQAALEDESARMGISIGDAALGRQIMDIPGFQGVNGQFDREGYRFALERAGLSETEFEEDVRAETASTLVQGAVIAGINTPDAYTDTLLDYIAEERAVTFASIGRSDLKTGLPVPTDEDLETYYQANIPQFTTPETQRITYAWLTPEMIIDEVEVDEAALREAYEAREAEFNQPERRLVERLVYSSAEAADEARAQLDAGETTFDALVEARGLTLQDVDMGDVDEAELGAAGAPVFSAASGDVVGPVQTNLGPALFRINAVLQEQITSFEEAESELRDALANDRAARVIDASVEDISDRLAGGATIENLGAETQMEVGTIDWRPGMSEGIAGYAAFREAAAELQEDDFPEVMPLGDGGIFAMRLDEVVEPTVQPLEEVEQQVAAAWARDALIEALRDQAESIVTELENGASFEDVGLSPRTAEGITRQGFQAGTPPGTIPTIFGMEEGEVETVAGDGRLYIVRLDGTTVPQTAGGEMDRLRTTLQDSAAGDIAQDLYQALAEDIRTRAGITLDQQAIAAVHANFQ</sequence>
<feature type="domain" description="PpiC" evidence="14">
    <location>
        <begin position="243"/>
        <end position="361"/>
    </location>
</feature>
<evidence type="ECO:0000256" key="7">
    <source>
        <dbReference type="ARBA" id="ARBA00023136"/>
    </source>
</evidence>
<evidence type="ECO:0000256" key="5">
    <source>
        <dbReference type="ARBA" id="ARBA00022692"/>
    </source>
</evidence>
<evidence type="ECO:0000256" key="10">
    <source>
        <dbReference type="ARBA" id="ARBA00031484"/>
    </source>
</evidence>
<dbReference type="Gene3D" id="3.10.50.40">
    <property type="match status" value="1"/>
</dbReference>
<name>A0A1N7G8J7_9RHOB</name>
<keyword evidence="15" id="KW-0413">Isomerase</keyword>
<dbReference type="InterPro" id="IPR046357">
    <property type="entry name" value="PPIase_dom_sf"/>
</dbReference>
<evidence type="ECO:0000256" key="1">
    <source>
        <dbReference type="ARBA" id="ARBA00004382"/>
    </source>
</evidence>
<dbReference type="RefSeq" id="WP_076532746.1">
    <property type="nucleotide sequence ID" value="NZ_FOAC01000001.1"/>
</dbReference>
<dbReference type="SUPFAM" id="SSF109998">
    <property type="entry name" value="Triger factor/SurA peptide-binding domain-like"/>
    <property type="match status" value="1"/>
</dbReference>
<dbReference type="SUPFAM" id="SSF54534">
    <property type="entry name" value="FKBP-like"/>
    <property type="match status" value="1"/>
</dbReference>
<dbReference type="STRING" id="573024.SAMN05216208_0358"/>
<dbReference type="Pfam" id="PF13145">
    <property type="entry name" value="Rotamase_2"/>
    <property type="match status" value="1"/>
</dbReference>
<dbReference type="InterPro" id="IPR052029">
    <property type="entry name" value="PpiD_chaperone"/>
</dbReference>
<dbReference type="PANTHER" id="PTHR47529">
    <property type="entry name" value="PEPTIDYL-PROLYL CIS-TRANS ISOMERASE D"/>
    <property type="match status" value="1"/>
</dbReference>
<keyword evidence="4" id="KW-0997">Cell inner membrane</keyword>
<reference evidence="15 16" key="1">
    <citation type="submission" date="2017-01" db="EMBL/GenBank/DDBJ databases">
        <authorList>
            <person name="Mah S.A."/>
            <person name="Swanson W.J."/>
            <person name="Moy G.W."/>
            <person name="Vacquier V.D."/>
        </authorList>
    </citation>
    <scope>NUCLEOTIDE SEQUENCE [LARGE SCALE GENOMIC DNA]</scope>
    <source>
        <strain evidence="15 16">DSM 29590</strain>
    </source>
</reference>
<dbReference type="InterPro" id="IPR000297">
    <property type="entry name" value="PPIase_PpiC"/>
</dbReference>